<keyword evidence="5" id="KW-0547">Nucleotide-binding</keyword>
<dbReference type="InterPro" id="IPR017871">
    <property type="entry name" value="ABC_transporter-like_CS"/>
</dbReference>
<dbReference type="GO" id="GO:0005886">
    <property type="term" value="C:plasma membrane"/>
    <property type="evidence" value="ECO:0007669"/>
    <property type="project" value="UniProtKB-SubCell"/>
</dbReference>
<evidence type="ECO:0000256" key="9">
    <source>
        <dbReference type="SAM" id="Phobius"/>
    </source>
</evidence>
<sequence>MRNVFSFLKPYKFPIIIAYSLMLVELAVELLLPFFLGLMINDGVINQDLNNIIMWGSIMIGLAFAGFVAGIFNSFYSSHVSFAFGYDIRQKLFEKIQEFSFKNLNQYPTSALITRFTNDVRQIQNTIFMGLRIMVKAPLIVLGGVIMAFAVNVQLSLVFLVTVPLLIGFILWVLKIATRLFDKVQRNVDNVNRVMQENLAGMRLIKAFLRRDHEESRFVKANSDLANITRSTFRFVEASMPILLFVMNLSLIFIIWFGNIQSLAGNISVGEVVTIVNYALRVSMAISMFTFIILAFSRTKASSERISEVLTVDVDLTYREDANKKSAITKGKIEYKDVFFNYPSSNESVLKGISFTINPGEKLAIIGATGAGKTSLFQLIPRLYDTTGGKILVDDKPIASYTLDNLRGSIGYVPQSPLLFTGSITDNIAWGKNGATTEEIIQSAKDAQIHDTIMDLSHQYETKVGQKGVNLSGGQKQRISIARALIRKPKVLMLDDSTSALDLATEDRLLDAIQHYDCTTLIITQKISTAINADRILLMDDGEVLAVGTHKELLKQSELYQQIVESQFGKEYAYAK</sequence>
<evidence type="ECO:0000256" key="3">
    <source>
        <dbReference type="ARBA" id="ARBA00022475"/>
    </source>
</evidence>
<gene>
    <name evidence="12" type="ORF">CIL03_05530</name>
</gene>
<dbReference type="InterPro" id="IPR003593">
    <property type="entry name" value="AAA+_ATPase"/>
</dbReference>
<accession>A0A265NGI9</accession>
<feature type="transmembrane region" description="Helical" evidence="9">
    <location>
        <begin position="52"/>
        <end position="72"/>
    </location>
</feature>
<dbReference type="AlphaFoldDB" id="A0A265NGI9"/>
<dbReference type="Gene3D" id="3.40.50.300">
    <property type="entry name" value="P-loop containing nucleotide triphosphate hydrolases"/>
    <property type="match status" value="1"/>
</dbReference>
<feature type="transmembrane region" description="Helical" evidence="9">
    <location>
        <begin position="278"/>
        <end position="296"/>
    </location>
</feature>
<dbReference type="InterPro" id="IPR036640">
    <property type="entry name" value="ABC1_TM_sf"/>
</dbReference>
<comment type="subcellular location">
    <subcellularLocation>
        <location evidence="1">Cell membrane</location>
        <topology evidence="1">Multi-pass membrane protein</topology>
    </subcellularLocation>
</comment>
<evidence type="ECO:0000259" key="10">
    <source>
        <dbReference type="PROSITE" id="PS50893"/>
    </source>
</evidence>
<dbReference type="PANTHER" id="PTHR43394:SF1">
    <property type="entry name" value="ATP-BINDING CASSETTE SUB-FAMILY B MEMBER 10, MITOCHONDRIAL"/>
    <property type="match status" value="1"/>
</dbReference>
<evidence type="ECO:0000313" key="12">
    <source>
        <dbReference type="EMBL" id="OZU90599.1"/>
    </source>
</evidence>
<dbReference type="SMART" id="SM00382">
    <property type="entry name" value="AAA"/>
    <property type="match status" value="1"/>
</dbReference>
<dbReference type="GO" id="GO:0016887">
    <property type="term" value="F:ATP hydrolysis activity"/>
    <property type="evidence" value="ECO:0007669"/>
    <property type="project" value="InterPro"/>
</dbReference>
<keyword evidence="13" id="KW-1185">Reference proteome</keyword>
<dbReference type="Pfam" id="PF00005">
    <property type="entry name" value="ABC_tran"/>
    <property type="match status" value="1"/>
</dbReference>
<keyword evidence="6 12" id="KW-0067">ATP-binding</keyword>
<keyword evidence="2" id="KW-0813">Transport</keyword>
<dbReference type="SUPFAM" id="SSF52540">
    <property type="entry name" value="P-loop containing nucleoside triphosphate hydrolases"/>
    <property type="match status" value="1"/>
</dbReference>
<proteinExistence type="predicted"/>
<evidence type="ECO:0000256" key="4">
    <source>
        <dbReference type="ARBA" id="ARBA00022692"/>
    </source>
</evidence>
<feature type="transmembrane region" description="Helical" evidence="9">
    <location>
        <begin position="16"/>
        <end position="40"/>
    </location>
</feature>
<reference evidence="12 13" key="1">
    <citation type="submission" date="2017-08" db="EMBL/GenBank/DDBJ databases">
        <title>Virgibacillus indicus sp. nov. and Virgibacillus profoundi sp. nov, two moderately halophilic bacteria isolated from marine sediment by using the Microfluidic Streak Plate.</title>
        <authorList>
            <person name="Xu B."/>
            <person name="Hu B."/>
            <person name="Wang J."/>
            <person name="Zhu Y."/>
            <person name="Huang L."/>
            <person name="Du W."/>
            <person name="Huang Y."/>
        </authorList>
    </citation>
    <scope>NUCLEOTIDE SEQUENCE [LARGE SCALE GENOMIC DNA]</scope>
    <source>
        <strain evidence="12 13">IO3-P2-C2</strain>
    </source>
</reference>
<organism evidence="12 13">
    <name type="scientific">Virgibacillus indicus</name>
    <dbReference type="NCBI Taxonomy" id="2024554"/>
    <lineage>
        <taxon>Bacteria</taxon>
        <taxon>Bacillati</taxon>
        <taxon>Bacillota</taxon>
        <taxon>Bacilli</taxon>
        <taxon>Bacillales</taxon>
        <taxon>Bacillaceae</taxon>
        <taxon>Virgibacillus</taxon>
    </lineage>
</organism>
<dbReference type="GO" id="GO:0005524">
    <property type="term" value="F:ATP binding"/>
    <property type="evidence" value="ECO:0007669"/>
    <property type="project" value="UniProtKB-KW"/>
</dbReference>
<dbReference type="InterPro" id="IPR011527">
    <property type="entry name" value="ABC1_TM_dom"/>
</dbReference>
<feature type="transmembrane region" description="Helical" evidence="9">
    <location>
        <begin position="240"/>
        <end position="258"/>
    </location>
</feature>
<dbReference type="PROSITE" id="PS00211">
    <property type="entry name" value="ABC_TRANSPORTER_1"/>
    <property type="match status" value="1"/>
</dbReference>
<dbReference type="OrthoDB" id="9770415at2"/>
<dbReference type="PROSITE" id="PS50929">
    <property type="entry name" value="ABC_TM1F"/>
    <property type="match status" value="1"/>
</dbReference>
<evidence type="ECO:0000256" key="5">
    <source>
        <dbReference type="ARBA" id="ARBA00022741"/>
    </source>
</evidence>
<dbReference type="EMBL" id="NPMS01000001">
    <property type="protein sequence ID" value="OZU90599.1"/>
    <property type="molecule type" value="Genomic_DNA"/>
</dbReference>
<feature type="transmembrane region" description="Helical" evidence="9">
    <location>
        <begin position="157"/>
        <end position="177"/>
    </location>
</feature>
<evidence type="ECO:0000259" key="11">
    <source>
        <dbReference type="PROSITE" id="PS50929"/>
    </source>
</evidence>
<protein>
    <submittedName>
        <fullName evidence="12">ABC transporter ATP-binding protein</fullName>
    </submittedName>
</protein>
<dbReference type="CDD" id="cd18548">
    <property type="entry name" value="ABC_6TM_Tm287_like"/>
    <property type="match status" value="1"/>
</dbReference>
<dbReference type="RefSeq" id="WP_094884309.1">
    <property type="nucleotide sequence ID" value="NZ_NPMS01000001.1"/>
</dbReference>
<keyword evidence="8 9" id="KW-0472">Membrane</keyword>
<keyword evidence="7 9" id="KW-1133">Transmembrane helix</keyword>
<dbReference type="PROSITE" id="PS50893">
    <property type="entry name" value="ABC_TRANSPORTER_2"/>
    <property type="match status" value="1"/>
</dbReference>
<dbReference type="Proteomes" id="UP000216498">
    <property type="component" value="Unassembled WGS sequence"/>
</dbReference>
<keyword evidence="4 9" id="KW-0812">Transmembrane</keyword>
<feature type="transmembrane region" description="Helical" evidence="9">
    <location>
        <begin position="133"/>
        <end position="151"/>
    </location>
</feature>
<feature type="domain" description="ABC transmembrane type-1" evidence="11">
    <location>
        <begin position="21"/>
        <end position="298"/>
    </location>
</feature>
<dbReference type="Gene3D" id="1.20.1560.10">
    <property type="entry name" value="ABC transporter type 1, transmembrane domain"/>
    <property type="match status" value="1"/>
</dbReference>
<dbReference type="PANTHER" id="PTHR43394">
    <property type="entry name" value="ATP-DEPENDENT PERMEASE MDL1, MITOCHONDRIAL"/>
    <property type="match status" value="1"/>
</dbReference>
<dbReference type="InterPro" id="IPR027417">
    <property type="entry name" value="P-loop_NTPase"/>
</dbReference>
<dbReference type="SUPFAM" id="SSF90123">
    <property type="entry name" value="ABC transporter transmembrane region"/>
    <property type="match status" value="1"/>
</dbReference>
<dbReference type="Pfam" id="PF00664">
    <property type="entry name" value="ABC_membrane"/>
    <property type="match status" value="1"/>
</dbReference>
<keyword evidence="3" id="KW-1003">Cell membrane</keyword>
<feature type="domain" description="ABC transporter" evidence="10">
    <location>
        <begin position="333"/>
        <end position="566"/>
    </location>
</feature>
<evidence type="ECO:0000256" key="2">
    <source>
        <dbReference type="ARBA" id="ARBA00022448"/>
    </source>
</evidence>
<dbReference type="FunFam" id="3.40.50.300:FF:000221">
    <property type="entry name" value="Multidrug ABC transporter ATP-binding protein"/>
    <property type="match status" value="1"/>
</dbReference>
<evidence type="ECO:0000256" key="6">
    <source>
        <dbReference type="ARBA" id="ARBA00022840"/>
    </source>
</evidence>
<evidence type="ECO:0000256" key="8">
    <source>
        <dbReference type="ARBA" id="ARBA00023136"/>
    </source>
</evidence>
<name>A0A265NGI9_9BACI</name>
<evidence type="ECO:0000256" key="7">
    <source>
        <dbReference type="ARBA" id="ARBA00022989"/>
    </source>
</evidence>
<evidence type="ECO:0000313" key="13">
    <source>
        <dbReference type="Proteomes" id="UP000216498"/>
    </source>
</evidence>
<dbReference type="GO" id="GO:0015421">
    <property type="term" value="F:ABC-type oligopeptide transporter activity"/>
    <property type="evidence" value="ECO:0007669"/>
    <property type="project" value="TreeGrafter"/>
</dbReference>
<dbReference type="InterPro" id="IPR003439">
    <property type="entry name" value="ABC_transporter-like_ATP-bd"/>
</dbReference>
<dbReference type="InterPro" id="IPR039421">
    <property type="entry name" value="Type_1_exporter"/>
</dbReference>
<comment type="caution">
    <text evidence="12">The sequence shown here is derived from an EMBL/GenBank/DDBJ whole genome shotgun (WGS) entry which is preliminary data.</text>
</comment>
<evidence type="ECO:0000256" key="1">
    <source>
        <dbReference type="ARBA" id="ARBA00004651"/>
    </source>
</evidence>